<proteinExistence type="predicted"/>
<protein>
    <submittedName>
        <fullName evidence="2">Uncharacterized protein</fullName>
    </submittedName>
</protein>
<keyword evidence="1" id="KW-0812">Transmembrane</keyword>
<dbReference type="EMBL" id="JAACJL010000031">
    <property type="protein sequence ID" value="KAF4616480.1"/>
    <property type="molecule type" value="Genomic_DNA"/>
</dbReference>
<feature type="transmembrane region" description="Helical" evidence="1">
    <location>
        <begin position="215"/>
        <end position="233"/>
    </location>
</feature>
<dbReference type="Proteomes" id="UP000521872">
    <property type="component" value="Unassembled WGS sequence"/>
</dbReference>
<reference evidence="2 3" key="1">
    <citation type="submission" date="2019-12" db="EMBL/GenBank/DDBJ databases">
        <authorList>
            <person name="Floudas D."/>
            <person name="Bentzer J."/>
            <person name="Ahren D."/>
            <person name="Johansson T."/>
            <person name="Persson P."/>
            <person name="Tunlid A."/>
        </authorList>
    </citation>
    <scope>NUCLEOTIDE SEQUENCE [LARGE SCALE GENOMIC DNA]</scope>
    <source>
        <strain evidence="2 3">CBS 102.39</strain>
    </source>
</reference>
<accession>A0A8H4QTL4</accession>
<gene>
    <name evidence="2" type="ORF">D9613_008698</name>
</gene>
<feature type="transmembrane region" description="Helical" evidence="1">
    <location>
        <begin position="6"/>
        <end position="24"/>
    </location>
</feature>
<dbReference type="PANTHER" id="PTHR39470">
    <property type="entry name" value="CHROMOSOME 10, WHOLE GENOME SHOTGUN SEQUENCE"/>
    <property type="match status" value="1"/>
</dbReference>
<comment type="caution">
    <text evidence="2">The sequence shown here is derived from an EMBL/GenBank/DDBJ whole genome shotgun (WGS) entry which is preliminary data.</text>
</comment>
<keyword evidence="1" id="KW-0472">Membrane</keyword>
<evidence type="ECO:0000313" key="3">
    <source>
        <dbReference type="Proteomes" id="UP000521872"/>
    </source>
</evidence>
<keyword evidence="3" id="KW-1185">Reference proteome</keyword>
<keyword evidence="1" id="KW-1133">Transmembrane helix</keyword>
<organism evidence="2 3">
    <name type="scientific">Agrocybe pediades</name>
    <dbReference type="NCBI Taxonomy" id="84607"/>
    <lineage>
        <taxon>Eukaryota</taxon>
        <taxon>Fungi</taxon>
        <taxon>Dikarya</taxon>
        <taxon>Basidiomycota</taxon>
        <taxon>Agaricomycotina</taxon>
        <taxon>Agaricomycetes</taxon>
        <taxon>Agaricomycetidae</taxon>
        <taxon>Agaricales</taxon>
        <taxon>Agaricineae</taxon>
        <taxon>Strophariaceae</taxon>
        <taxon>Agrocybe</taxon>
    </lineage>
</organism>
<dbReference type="PANTHER" id="PTHR39470:SF1">
    <property type="entry name" value="CHORISMATE SYNTHASE PROTEIN"/>
    <property type="match status" value="1"/>
</dbReference>
<evidence type="ECO:0000313" key="2">
    <source>
        <dbReference type="EMBL" id="KAF4616480.1"/>
    </source>
</evidence>
<sequence>MELPHLSLDTFVAMGLVIATPWLYRIYTPFSNEPSTKTRTEKLVSTAILGHTLYMLYNLFVSPPQNIFKTLDLPLNASPEALRVKLAESFGGEQNVPQYLELLMKRLGLSDLRALYVRFGHEVLTTCSYCQSFDDYALYAFPAPLLEYIREIAFVGIMTLPKSRTAYLRPLGLGALLASLMTEAYWILTVPVNISSRGSEVPVIMWHDVFVQLRHALFLVLPLLITILPSLNLHSIPILGAFMPAPETAATPNLPPSRFQLQGQQTLIPPNATLSHVSNLTLKTLGHLMPTLHLLKYSHASIMRSQSPSSSSAESGEDGNLHAQASEWWREEAREGSIVRSDEDVRKVLKASGLSMDEEVKDGDAVVQPEGQLLTSAKMAVSMLQEQGAPPSEHWIFQ</sequence>
<feature type="transmembrane region" description="Helical" evidence="1">
    <location>
        <begin position="167"/>
        <end position="188"/>
    </location>
</feature>
<evidence type="ECO:0000256" key="1">
    <source>
        <dbReference type="SAM" id="Phobius"/>
    </source>
</evidence>
<name>A0A8H4QTL4_9AGAR</name>
<dbReference type="AlphaFoldDB" id="A0A8H4QTL4"/>